<comment type="caution">
    <text evidence="2">The sequence shown here is derived from an EMBL/GenBank/DDBJ whole genome shotgun (WGS) entry which is preliminary data.</text>
</comment>
<dbReference type="Proteomes" id="UP000486602">
    <property type="component" value="Unassembled WGS sequence"/>
</dbReference>
<feature type="chain" id="PRO_5029471963" description="LptE family protein" evidence="1">
    <location>
        <begin position="19"/>
        <end position="169"/>
    </location>
</feature>
<keyword evidence="3" id="KW-1185">Reference proteome</keyword>
<dbReference type="AlphaFoldDB" id="A0A7K3WPN7"/>
<dbReference type="InterPro" id="IPR007485">
    <property type="entry name" value="LPS_assembly_LptE"/>
</dbReference>
<accession>A0A7K3WPN7</accession>
<organism evidence="2 3">
    <name type="scientific">Cryomorpha ignava</name>
    <dbReference type="NCBI Taxonomy" id="101383"/>
    <lineage>
        <taxon>Bacteria</taxon>
        <taxon>Pseudomonadati</taxon>
        <taxon>Bacteroidota</taxon>
        <taxon>Flavobacteriia</taxon>
        <taxon>Flavobacteriales</taxon>
        <taxon>Cryomorphaceae</taxon>
        <taxon>Cryomorpha</taxon>
    </lineage>
</organism>
<evidence type="ECO:0000313" key="3">
    <source>
        <dbReference type="Proteomes" id="UP000486602"/>
    </source>
</evidence>
<dbReference type="RefSeq" id="WP_163283783.1">
    <property type="nucleotide sequence ID" value="NZ_JAAGVY010000007.1"/>
</dbReference>
<evidence type="ECO:0008006" key="4">
    <source>
        <dbReference type="Google" id="ProtNLM"/>
    </source>
</evidence>
<reference evidence="2 3" key="1">
    <citation type="submission" date="2020-02" db="EMBL/GenBank/DDBJ databases">
        <title>Out from the shadows clarifying the taxonomy of the family Cryomorphaceae and related taxa by utilizing the GTDB taxonomic framework.</title>
        <authorList>
            <person name="Bowman J.P."/>
        </authorList>
    </citation>
    <scope>NUCLEOTIDE SEQUENCE [LARGE SCALE GENOMIC DNA]</scope>
    <source>
        <strain evidence="2 3">QSSC 1-22</strain>
    </source>
</reference>
<evidence type="ECO:0000313" key="2">
    <source>
        <dbReference type="EMBL" id="NEN23001.1"/>
    </source>
</evidence>
<keyword evidence="1" id="KW-0732">Signal</keyword>
<proteinExistence type="predicted"/>
<sequence length="169" mass="18962">MKRIFILLIVLLCLPAMQMCTVGYSFTGADIPAEAKTFSVKQFQMATPLAPASYNLDITESLKDLMLSQTSLDLAEKRGDLQYEGVVTQYQIGNAAISSEEVTSVNRLTISLKIKYINTFEREKNFEKTFSRFADYNSSQDLTTVEKDLITDINSQLTQDIFDASLGAW</sequence>
<dbReference type="EMBL" id="JAAGVY010000007">
    <property type="protein sequence ID" value="NEN23001.1"/>
    <property type="molecule type" value="Genomic_DNA"/>
</dbReference>
<name>A0A7K3WPN7_9FLAO</name>
<evidence type="ECO:0000256" key="1">
    <source>
        <dbReference type="SAM" id="SignalP"/>
    </source>
</evidence>
<dbReference type="GO" id="GO:0043165">
    <property type="term" value="P:Gram-negative-bacterium-type cell outer membrane assembly"/>
    <property type="evidence" value="ECO:0007669"/>
    <property type="project" value="InterPro"/>
</dbReference>
<dbReference type="Pfam" id="PF04390">
    <property type="entry name" value="LptE"/>
    <property type="match status" value="1"/>
</dbReference>
<protein>
    <recommendedName>
        <fullName evidence="4">LptE family protein</fullName>
    </recommendedName>
</protein>
<dbReference type="GO" id="GO:0019867">
    <property type="term" value="C:outer membrane"/>
    <property type="evidence" value="ECO:0007669"/>
    <property type="project" value="InterPro"/>
</dbReference>
<feature type="signal peptide" evidence="1">
    <location>
        <begin position="1"/>
        <end position="18"/>
    </location>
</feature>
<gene>
    <name evidence="2" type="ORF">G3O08_05740</name>
</gene>